<dbReference type="InterPro" id="IPR041017">
    <property type="entry name" value="Thioredoxin_10"/>
</dbReference>
<comment type="caution">
    <text evidence="3">The sequence shown here is derived from an EMBL/GenBank/DDBJ whole genome shotgun (WGS) entry which is preliminary data.</text>
</comment>
<dbReference type="RefSeq" id="WP_207881740.1">
    <property type="nucleotide sequence ID" value="NZ_JAFVMF010000011.1"/>
</dbReference>
<accession>A0ABS3LX02</accession>
<name>A0ABS3LX02_9PROT</name>
<keyword evidence="4" id="KW-1185">Reference proteome</keyword>
<evidence type="ECO:0000259" key="2">
    <source>
        <dbReference type="Pfam" id="PF17991"/>
    </source>
</evidence>
<dbReference type="EMBL" id="JAFVMF010000011">
    <property type="protein sequence ID" value="MBO1360465.1"/>
    <property type="molecule type" value="Genomic_DNA"/>
</dbReference>
<proteinExistence type="predicted"/>
<dbReference type="Pfam" id="PF17991">
    <property type="entry name" value="Thioredoxin_10"/>
    <property type="match status" value="1"/>
</dbReference>
<dbReference type="Proteomes" id="UP000664771">
    <property type="component" value="Unassembled WGS sequence"/>
</dbReference>
<keyword evidence="1" id="KW-0472">Membrane</keyword>
<keyword evidence="1" id="KW-1133">Transmembrane helix</keyword>
<evidence type="ECO:0000313" key="4">
    <source>
        <dbReference type="Proteomes" id="UP000664771"/>
    </source>
</evidence>
<keyword evidence="1" id="KW-0812">Transmembrane</keyword>
<feature type="domain" description="DipZ thioredoxin-like C-terminal" evidence="2">
    <location>
        <begin position="24"/>
        <end position="95"/>
    </location>
</feature>
<gene>
    <name evidence="3" type="ORF">J2D73_11765</name>
</gene>
<feature type="transmembrane region" description="Helical" evidence="1">
    <location>
        <begin position="12"/>
        <end position="37"/>
    </location>
</feature>
<reference evidence="3 4" key="1">
    <citation type="submission" date="2021-03" db="EMBL/GenBank/DDBJ databases">
        <title>The complete genome sequence of Acetobacter sacchari TBRC 11175.</title>
        <authorList>
            <person name="Charoenyingcharoen P."/>
            <person name="Yukphan P."/>
        </authorList>
    </citation>
    <scope>NUCLEOTIDE SEQUENCE [LARGE SCALE GENOMIC DNA]</scope>
    <source>
        <strain evidence="3 4">TBRC 11175</strain>
    </source>
</reference>
<organism evidence="3 4">
    <name type="scientific">Acetobacter sacchari</name>
    <dbReference type="NCBI Taxonomy" id="2661687"/>
    <lineage>
        <taxon>Bacteria</taxon>
        <taxon>Pseudomonadati</taxon>
        <taxon>Pseudomonadota</taxon>
        <taxon>Alphaproteobacteria</taxon>
        <taxon>Acetobacterales</taxon>
        <taxon>Acetobacteraceae</taxon>
        <taxon>Acetobacter</taxon>
    </lineage>
</organism>
<sequence>MLDTLRRLRCRIGLVASIMAATGVIGSGTCPITAVLIDGMSRVADHGVNTDADGHDVITNWRLYQLVPRTGAFMDRSFDIRLGEPGADAPSVTFG</sequence>
<evidence type="ECO:0000256" key="1">
    <source>
        <dbReference type="SAM" id="Phobius"/>
    </source>
</evidence>
<protein>
    <recommendedName>
        <fullName evidence="2">DipZ thioredoxin-like C-terminal domain-containing protein</fullName>
    </recommendedName>
</protein>
<evidence type="ECO:0000313" key="3">
    <source>
        <dbReference type="EMBL" id="MBO1360465.1"/>
    </source>
</evidence>